<keyword evidence="6 8" id="KW-0472">Membrane</keyword>
<keyword evidence="5 8" id="KW-1133">Transmembrane helix</keyword>
<evidence type="ECO:0000256" key="8">
    <source>
        <dbReference type="SAM" id="Phobius"/>
    </source>
</evidence>
<dbReference type="RefSeq" id="WP_280658546.1">
    <property type="nucleotide sequence ID" value="NZ_CP120373.1"/>
</dbReference>
<proteinExistence type="inferred from homology"/>
<evidence type="ECO:0000256" key="1">
    <source>
        <dbReference type="ARBA" id="ARBA00004651"/>
    </source>
</evidence>
<evidence type="ECO:0000256" key="2">
    <source>
        <dbReference type="ARBA" id="ARBA00022475"/>
    </source>
</evidence>
<gene>
    <name evidence="9" type="ORF">PZN02_002769</name>
</gene>
<organism evidence="9 10">
    <name type="scientific">Sinorhizobium garamanticum</name>
    <dbReference type="NCBI Taxonomy" id="680247"/>
    <lineage>
        <taxon>Bacteria</taxon>
        <taxon>Pseudomonadati</taxon>
        <taxon>Pseudomonadota</taxon>
        <taxon>Alphaproteobacteria</taxon>
        <taxon>Hyphomicrobiales</taxon>
        <taxon>Rhizobiaceae</taxon>
        <taxon>Sinorhizobium/Ensifer group</taxon>
        <taxon>Sinorhizobium</taxon>
    </lineage>
</organism>
<keyword evidence="4 8" id="KW-0812">Transmembrane</keyword>
<evidence type="ECO:0000256" key="5">
    <source>
        <dbReference type="ARBA" id="ARBA00022989"/>
    </source>
</evidence>
<dbReference type="Proteomes" id="UP001229355">
    <property type="component" value="Chromosome 1"/>
</dbReference>
<sequence>MTDNLANRSIPAARTPFPAVLAVTACLTATAAWILLAINDTGTIELAWSNRDFANYWIAARLVFEGRVHDIFAPHAVYFAHMQAAFGSDYPWHAWSYPPHYLLTVLPFGWLGYKNAMVAYLLVTFLLLCAAIRLIAPAATIRQLLWLLLAILTNAVATQNGFLTSTLLLVGLAGRFDRPVLAGICIGLLTIKPQLGLLLPLLLLYERRWLVITVATATALGLVAVSMAAFGFSSWQGFMENVVPYQTGVMRGATGIFLHMMPSMFGSLRSLGFSSDIALAAHVPVAVAALILWLYSLPRLQGDGARAASTIFATFVITPYSLSYDLVILAAVAALWPLPGGRPARMPLKALLLATAAIPIYMPVLGLAGLPGTPLLILLTWILLLINEGALARFIPRPRSAAT</sequence>
<keyword evidence="3" id="KW-0808">Transferase</keyword>
<feature type="transmembrane region" description="Helical" evidence="8">
    <location>
        <begin position="145"/>
        <end position="174"/>
    </location>
</feature>
<evidence type="ECO:0000256" key="3">
    <source>
        <dbReference type="ARBA" id="ARBA00022679"/>
    </source>
</evidence>
<keyword evidence="10" id="KW-1185">Reference proteome</keyword>
<accession>A0ABY8D6I8</accession>
<evidence type="ECO:0000256" key="4">
    <source>
        <dbReference type="ARBA" id="ARBA00022692"/>
    </source>
</evidence>
<name>A0ABY8D6I8_9HYPH</name>
<feature type="transmembrane region" description="Helical" evidence="8">
    <location>
        <begin position="17"/>
        <end position="38"/>
    </location>
</feature>
<dbReference type="EMBL" id="CP120373">
    <property type="protein sequence ID" value="WEX86480.1"/>
    <property type="molecule type" value="Genomic_DNA"/>
</dbReference>
<dbReference type="InterPro" id="IPR018584">
    <property type="entry name" value="GT87"/>
</dbReference>
<feature type="transmembrane region" description="Helical" evidence="8">
    <location>
        <begin position="209"/>
        <end position="233"/>
    </location>
</feature>
<evidence type="ECO:0000313" key="10">
    <source>
        <dbReference type="Proteomes" id="UP001229355"/>
    </source>
</evidence>
<feature type="transmembrane region" description="Helical" evidence="8">
    <location>
        <begin position="307"/>
        <end position="338"/>
    </location>
</feature>
<protein>
    <submittedName>
        <fullName evidence="9">DUF2029 domain-containing protein</fullName>
    </submittedName>
</protein>
<comment type="similarity">
    <text evidence="7">Belongs to the glycosyltransferase 87 family.</text>
</comment>
<feature type="transmembrane region" description="Helical" evidence="8">
    <location>
        <begin position="180"/>
        <end position="202"/>
    </location>
</feature>
<evidence type="ECO:0000256" key="6">
    <source>
        <dbReference type="ARBA" id="ARBA00023136"/>
    </source>
</evidence>
<reference evidence="9 10" key="1">
    <citation type="submission" date="2023-03" db="EMBL/GenBank/DDBJ databases">
        <authorList>
            <person name="Kaur S."/>
            <person name="Espinosa-Saiz D."/>
            <person name="Velazquez E."/>
            <person name="Menendez E."/>
            <person name="diCenzo G.C."/>
        </authorList>
    </citation>
    <scope>NUCLEOTIDE SEQUENCE [LARGE SCALE GENOMIC DNA]</scope>
    <source>
        <strain evidence="9 10">LMG 24692</strain>
    </source>
</reference>
<feature type="transmembrane region" description="Helical" evidence="8">
    <location>
        <begin position="117"/>
        <end position="136"/>
    </location>
</feature>
<evidence type="ECO:0000256" key="7">
    <source>
        <dbReference type="ARBA" id="ARBA00024033"/>
    </source>
</evidence>
<dbReference type="Pfam" id="PF09594">
    <property type="entry name" value="GT87"/>
    <property type="match status" value="1"/>
</dbReference>
<evidence type="ECO:0000313" key="9">
    <source>
        <dbReference type="EMBL" id="WEX86480.1"/>
    </source>
</evidence>
<feature type="transmembrane region" description="Helical" evidence="8">
    <location>
        <begin position="277"/>
        <end position="295"/>
    </location>
</feature>
<comment type="subcellular location">
    <subcellularLocation>
        <location evidence="1">Cell membrane</location>
        <topology evidence="1">Multi-pass membrane protein</topology>
    </subcellularLocation>
</comment>
<feature type="transmembrane region" description="Helical" evidence="8">
    <location>
        <begin position="350"/>
        <end position="369"/>
    </location>
</feature>
<keyword evidence="2" id="KW-1003">Cell membrane</keyword>